<protein>
    <submittedName>
        <fullName evidence="2">Putative translation initiation factor 5a eif-5a</fullName>
    </submittedName>
</protein>
<proteinExistence type="predicted"/>
<name>A0A1Q3F961_CULTA</name>
<organism evidence="2">
    <name type="scientific">Culex tarsalis</name>
    <name type="common">Encephalitis mosquito</name>
    <dbReference type="NCBI Taxonomy" id="7177"/>
    <lineage>
        <taxon>Eukaryota</taxon>
        <taxon>Metazoa</taxon>
        <taxon>Ecdysozoa</taxon>
        <taxon>Arthropoda</taxon>
        <taxon>Hexapoda</taxon>
        <taxon>Insecta</taxon>
        <taxon>Pterygota</taxon>
        <taxon>Neoptera</taxon>
        <taxon>Endopterygota</taxon>
        <taxon>Diptera</taxon>
        <taxon>Nematocera</taxon>
        <taxon>Culicoidea</taxon>
        <taxon>Culicidae</taxon>
        <taxon>Culicinae</taxon>
        <taxon>Culicini</taxon>
        <taxon>Culex</taxon>
        <taxon>Culex</taxon>
    </lineage>
</organism>
<dbReference type="GO" id="GO:0003743">
    <property type="term" value="F:translation initiation factor activity"/>
    <property type="evidence" value="ECO:0007669"/>
    <property type="project" value="UniProtKB-KW"/>
</dbReference>
<dbReference type="EMBL" id="GFDL01010986">
    <property type="protein sequence ID" value="JAV24059.1"/>
    <property type="molecule type" value="Transcribed_RNA"/>
</dbReference>
<evidence type="ECO:0000313" key="2">
    <source>
        <dbReference type="EMBL" id="JAV24059.1"/>
    </source>
</evidence>
<keyword evidence="1" id="KW-0175">Coiled coil</keyword>
<feature type="coiled-coil region" evidence="1">
    <location>
        <begin position="103"/>
        <end position="151"/>
    </location>
</feature>
<accession>A0A1Q3F961</accession>
<dbReference type="AlphaFoldDB" id="A0A1Q3F961"/>
<keyword evidence="2" id="KW-0396">Initiation factor</keyword>
<keyword evidence="2" id="KW-0648">Protein biosynthesis</keyword>
<evidence type="ECO:0000256" key="1">
    <source>
        <dbReference type="SAM" id="Coils"/>
    </source>
</evidence>
<sequence>MSAEEVEYQLQHFSFCAEDMIVENREMVKHLIQLSLLEFTDEYVKCHKIADEPAMALRAQCYVTANKMYSECTEKLDQLDKLFRTTLHIPANVLLPSDLLHKKKYTAEQVTALEEKVAELDKQFRRDGIFLAMLQDEIEVHERLADCISSEQQLIELAELYRREDIVPEEDVALVDDLAEVMQDVLRS</sequence>
<reference evidence="2" key="1">
    <citation type="submission" date="2017-01" db="EMBL/GenBank/DDBJ databases">
        <title>A deep insight into the sialotranscriptome of adult male and female Cluex tarsalis mosquitoes.</title>
        <authorList>
            <person name="Ribeiro J.M."/>
            <person name="Moreira F."/>
            <person name="Bernard K.A."/>
            <person name="Calvo E."/>
        </authorList>
    </citation>
    <scope>NUCLEOTIDE SEQUENCE</scope>
    <source>
        <strain evidence="2">Kern County</strain>
        <tissue evidence="2">Salivary glands</tissue>
    </source>
</reference>